<dbReference type="Pfam" id="PF00440">
    <property type="entry name" value="TetR_N"/>
    <property type="match status" value="1"/>
</dbReference>
<keyword evidence="7" id="KW-1185">Reference proteome</keyword>
<name>A0A931AFK3_9ACTN</name>
<dbReference type="InterPro" id="IPR009057">
    <property type="entry name" value="Homeodomain-like_sf"/>
</dbReference>
<feature type="domain" description="HTH tetR-type" evidence="5">
    <location>
        <begin position="13"/>
        <end position="73"/>
    </location>
</feature>
<dbReference type="InterPro" id="IPR023772">
    <property type="entry name" value="DNA-bd_HTH_TetR-type_CS"/>
</dbReference>
<evidence type="ECO:0000259" key="5">
    <source>
        <dbReference type="PROSITE" id="PS50977"/>
    </source>
</evidence>
<dbReference type="InterPro" id="IPR050109">
    <property type="entry name" value="HTH-type_TetR-like_transc_reg"/>
</dbReference>
<feature type="DNA-binding region" description="H-T-H motif" evidence="4">
    <location>
        <begin position="36"/>
        <end position="55"/>
    </location>
</feature>
<organism evidence="6 7">
    <name type="scientific">Nonomuraea cypriaca</name>
    <dbReference type="NCBI Taxonomy" id="1187855"/>
    <lineage>
        <taxon>Bacteria</taxon>
        <taxon>Bacillati</taxon>
        <taxon>Actinomycetota</taxon>
        <taxon>Actinomycetes</taxon>
        <taxon>Streptosporangiales</taxon>
        <taxon>Streptosporangiaceae</taxon>
        <taxon>Nonomuraea</taxon>
    </lineage>
</organism>
<accession>A0A931AFK3</accession>
<dbReference type="SUPFAM" id="SSF46689">
    <property type="entry name" value="Homeodomain-like"/>
    <property type="match status" value="1"/>
</dbReference>
<dbReference type="Proteomes" id="UP000605361">
    <property type="component" value="Unassembled WGS sequence"/>
</dbReference>
<evidence type="ECO:0000256" key="1">
    <source>
        <dbReference type="ARBA" id="ARBA00023015"/>
    </source>
</evidence>
<evidence type="ECO:0000256" key="2">
    <source>
        <dbReference type="ARBA" id="ARBA00023125"/>
    </source>
</evidence>
<dbReference type="PROSITE" id="PS01081">
    <property type="entry name" value="HTH_TETR_1"/>
    <property type="match status" value="1"/>
</dbReference>
<dbReference type="PROSITE" id="PS50977">
    <property type="entry name" value="HTH_TETR_2"/>
    <property type="match status" value="1"/>
</dbReference>
<keyword evidence="3" id="KW-0804">Transcription</keyword>
<keyword evidence="1" id="KW-0805">Transcription regulation</keyword>
<evidence type="ECO:0000256" key="4">
    <source>
        <dbReference type="PROSITE-ProRule" id="PRU00335"/>
    </source>
</evidence>
<evidence type="ECO:0000313" key="6">
    <source>
        <dbReference type="EMBL" id="MBF8189314.1"/>
    </source>
</evidence>
<evidence type="ECO:0000313" key="7">
    <source>
        <dbReference type="Proteomes" id="UP000605361"/>
    </source>
</evidence>
<keyword evidence="2 4" id="KW-0238">DNA-binding</keyword>
<dbReference type="PRINTS" id="PR00455">
    <property type="entry name" value="HTHTETR"/>
</dbReference>
<gene>
    <name evidence="6" type="ORF">ITP53_26985</name>
</gene>
<sequence length="199" mass="21267">MAEEPGRRERKKQRTREALVAAAVELFEKRGYERTTIAEIAAAADVSTRTFFLHFPTKEDVLLANARVRVDLGLRVIGGRRPGEEPGDVLARAAEEMIADTWDTDLPSGLAALRAGLITSSPVAQARLLQRLLSAQVELAEGLREAYPDELDAVSAAALVGSVAGAVGAAALTSLRQGDSPDQVRDAMRRGAGIAVHHH</sequence>
<reference evidence="6" key="1">
    <citation type="submission" date="2020-11" db="EMBL/GenBank/DDBJ databases">
        <title>Whole-genome analyses of Nonomuraea sp. K274.</title>
        <authorList>
            <person name="Veyisoglu A."/>
        </authorList>
    </citation>
    <scope>NUCLEOTIDE SEQUENCE</scope>
    <source>
        <strain evidence="6">K274</strain>
    </source>
</reference>
<dbReference type="GO" id="GO:0003700">
    <property type="term" value="F:DNA-binding transcription factor activity"/>
    <property type="evidence" value="ECO:0007669"/>
    <property type="project" value="TreeGrafter"/>
</dbReference>
<dbReference type="EMBL" id="JADOGI010000088">
    <property type="protein sequence ID" value="MBF8189314.1"/>
    <property type="molecule type" value="Genomic_DNA"/>
</dbReference>
<dbReference type="AlphaFoldDB" id="A0A931AFK3"/>
<evidence type="ECO:0000256" key="3">
    <source>
        <dbReference type="ARBA" id="ARBA00023163"/>
    </source>
</evidence>
<dbReference type="PANTHER" id="PTHR30055">
    <property type="entry name" value="HTH-TYPE TRANSCRIPTIONAL REGULATOR RUTR"/>
    <property type="match status" value="1"/>
</dbReference>
<dbReference type="GO" id="GO:0000976">
    <property type="term" value="F:transcription cis-regulatory region binding"/>
    <property type="evidence" value="ECO:0007669"/>
    <property type="project" value="TreeGrafter"/>
</dbReference>
<dbReference type="Gene3D" id="1.10.357.10">
    <property type="entry name" value="Tetracycline Repressor, domain 2"/>
    <property type="match status" value="1"/>
</dbReference>
<dbReference type="Gene3D" id="1.10.10.60">
    <property type="entry name" value="Homeodomain-like"/>
    <property type="match status" value="1"/>
</dbReference>
<dbReference type="PANTHER" id="PTHR30055:SF234">
    <property type="entry name" value="HTH-TYPE TRANSCRIPTIONAL REGULATOR BETI"/>
    <property type="match status" value="1"/>
</dbReference>
<comment type="caution">
    <text evidence="6">The sequence shown here is derived from an EMBL/GenBank/DDBJ whole genome shotgun (WGS) entry which is preliminary data.</text>
</comment>
<protein>
    <submittedName>
        <fullName evidence="6">TetR/AcrR family transcriptional regulator</fullName>
    </submittedName>
</protein>
<proteinExistence type="predicted"/>
<dbReference type="InterPro" id="IPR001647">
    <property type="entry name" value="HTH_TetR"/>
</dbReference>
<dbReference type="RefSeq" id="WP_195898252.1">
    <property type="nucleotide sequence ID" value="NZ_JADOGI010000088.1"/>
</dbReference>